<evidence type="ECO:0000256" key="1">
    <source>
        <dbReference type="SAM" id="Phobius"/>
    </source>
</evidence>
<gene>
    <name evidence="2" type="ORF">LF543_02770</name>
</gene>
<feature type="transmembrane region" description="Helical" evidence="1">
    <location>
        <begin position="309"/>
        <end position="327"/>
    </location>
</feature>
<feature type="transmembrane region" description="Helical" evidence="1">
    <location>
        <begin position="352"/>
        <end position="372"/>
    </location>
</feature>
<feature type="transmembrane region" description="Helical" evidence="1">
    <location>
        <begin position="58"/>
        <end position="81"/>
    </location>
</feature>
<name>A0AAE6NZW1_9LACO</name>
<dbReference type="KEGG" id="lfv:LF543_02770"/>
<evidence type="ECO:0000313" key="2">
    <source>
        <dbReference type="EMBL" id="QFX92541.1"/>
    </source>
</evidence>
<dbReference type="Proteomes" id="UP000327194">
    <property type="component" value="Chromosome"/>
</dbReference>
<feature type="transmembrane region" description="Helical" evidence="1">
    <location>
        <begin position="25"/>
        <end position="46"/>
    </location>
</feature>
<dbReference type="GO" id="GO:0016020">
    <property type="term" value="C:membrane"/>
    <property type="evidence" value="ECO:0007669"/>
    <property type="project" value="InterPro"/>
</dbReference>
<evidence type="ECO:0000313" key="3">
    <source>
        <dbReference type="Proteomes" id="UP000327194"/>
    </source>
</evidence>
<feature type="transmembrane region" description="Helical" evidence="1">
    <location>
        <begin position="128"/>
        <end position="147"/>
    </location>
</feature>
<accession>A0AAE6NZW1</accession>
<keyword evidence="1" id="KW-0812">Transmembrane</keyword>
<proteinExistence type="predicted"/>
<sequence>MVKMNKIFQKRLSNHLVEMTKYLKYVFNDFFVIALMFFVGGLGYAYSGFLKQLSGNLWWERPVAIVVLLIGLQLGGLATLVKSADKVFMAPKEYQFHSYFSGAFIYSLVMGMIIDLITWFVLMPFLSISIGWGISQLIGLLLVILLLKTGWMAYQVVKLYFQLNHHMVMAFVTELVLPLIILVLALYFNVWAAALLALLITASLLYAASLIKNELLNWNYTIDHEDARMNRIYHFYSLFTEVPELSGRIHRRKYLDPVFKLLKRDQGHLYSNLYLRSLLRDSGPGSLYFRLVIIALILVLIIPNQIIGALMTVIFVYLVGFQLIPFYEHFDSNVFTHIYPVNQKRQLQNFRAIVQLLLLFECFVLLIAMLIARITIPIILITMVVWLIEGYVLTVPYLNKKAKQIRN</sequence>
<feature type="transmembrane region" description="Helical" evidence="1">
    <location>
        <begin position="168"/>
        <end position="188"/>
    </location>
</feature>
<feature type="transmembrane region" description="Helical" evidence="1">
    <location>
        <begin position="102"/>
        <end position="122"/>
    </location>
</feature>
<organism evidence="2 3">
    <name type="scientific">Fructilactobacillus fructivorans</name>
    <dbReference type="NCBI Taxonomy" id="1614"/>
    <lineage>
        <taxon>Bacteria</taxon>
        <taxon>Bacillati</taxon>
        <taxon>Bacillota</taxon>
        <taxon>Bacilli</taxon>
        <taxon>Lactobacillales</taxon>
        <taxon>Lactobacillaceae</taxon>
        <taxon>Fructilactobacillus</taxon>
    </lineage>
</organism>
<keyword evidence="1" id="KW-1133">Transmembrane helix</keyword>
<feature type="transmembrane region" description="Helical" evidence="1">
    <location>
        <begin position="287"/>
        <end position="303"/>
    </location>
</feature>
<feature type="transmembrane region" description="Helical" evidence="1">
    <location>
        <begin position="194"/>
        <end position="211"/>
    </location>
</feature>
<reference evidence="2 3" key="1">
    <citation type="submission" date="2019-10" db="EMBL/GenBank/DDBJ databases">
        <title>Genome sequencing of Lactobacillus fructivorans.</title>
        <authorList>
            <person name="Kim K."/>
        </authorList>
    </citation>
    <scope>NUCLEOTIDE SEQUENCE [LARGE SCALE GENOMIC DNA]</scope>
    <source>
        <strain evidence="2 3">LF543</strain>
    </source>
</reference>
<protein>
    <recommendedName>
        <fullName evidence="4">ABC transporter permease</fullName>
    </recommendedName>
</protein>
<dbReference type="InterPro" id="IPR010288">
    <property type="entry name" value="EcsB_ABC"/>
</dbReference>
<evidence type="ECO:0008006" key="4">
    <source>
        <dbReference type="Google" id="ProtNLM"/>
    </source>
</evidence>
<dbReference type="AlphaFoldDB" id="A0AAE6NZW1"/>
<feature type="transmembrane region" description="Helical" evidence="1">
    <location>
        <begin position="378"/>
        <end position="398"/>
    </location>
</feature>
<dbReference type="EMBL" id="CP045562">
    <property type="protein sequence ID" value="QFX92541.1"/>
    <property type="molecule type" value="Genomic_DNA"/>
</dbReference>
<dbReference type="PIRSF" id="PIRSF037259">
    <property type="entry name" value="EcsB_ABC"/>
    <property type="match status" value="1"/>
</dbReference>
<keyword evidence="1" id="KW-0472">Membrane</keyword>
<dbReference type="Pfam" id="PF05975">
    <property type="entry name" value="EcsB"/>
    <property type="match status" value="1"/>
</dbReference>